<evidence type="ECO:0000256" key="1">
    <source>
        <dbReference type="SAM" id="Phobius"/>
    </source>
</evidence>
<name>A0A1I0FGJ2_9PROT</name>
<sequence>MQMLQTEDANTFKKLGYNLAAIGAVAAGLIIISMYFS</sequence>
<feature type="transmembrane region" description="Helical" evidence="1">
    <location>
        <begin position="15"/>
        <end position="36"/>
    </location>
</feature>
<dbReference type="Proteomes" id="UP000199345">
    <property type="component" value="Unassembled WGS sequence"/>
</dbReference>
<evidence type="ECO:0000313" key="3">
    <source>
        <dbReference type="Proteomes" id="UP000199345"/>
    </source>
</evidence>
<organism evidence="2 3">
    <name type="scientific">Nitrosomonas marina</name>
    <dbReference type="NCBI Taxonomy" id="917"/>
    <lineage>
        <taxon>Bacteria</taxon>
        <taxon>Pseudomonadati</taxon>
        <taxon>Pseudomonadota</taxon>
        <taxon>Betaproteobacteria</taxon>
        <taxon>Nitrosomonadales</taxon>
        <taxon>Nitrosomonadaceae</taxon>
        <taxon>Nitrosomonas</taxon>
    </lineage>
</organism>
<keyword evidence="1" id="KW-0812">Transmembrane</keyword>
<keyword evidence="1" id="KW-1133">Transmembrane helix</keyword>
<proteinExistence type="predicted"/>
<keyword evidence="1" id="KW-0472">Membrane</keyword>
<evidence type="ECO:0000313" key="2">
    <source>
        <dbReference type="EMBL" id="SET57226.1"/>
    </source>
</evidence>
<protein>
    <submittedName>
        <fullName evidence="2">Uncharacterized protein</fullName>
    </submittedName>
</protein>
<keyword evidence="3" id="KW-1185">Reference proteome</keyword>
<dbReference type="EMBL" id="FOIA01000038">
    <property type="protein sequence ID" value="SET57226.1"/>
    <property type="molecule type" value="Genomic_DNA"/>
</dbReference>
<gene>
    <name evidence="2" type="ORF">SAMN05216326_1388</name>
</gene>
<dbReference type="AlphaFoldDB" id="A0A1I0FGJ2"/>
<accession>A0A1I0FGJ2</accession>
<reference evidence="3" key="1">
    <citation type="submission" date="2016-10" db="EMBL/GenBank/DDBJ databases">
        <authorList>
            <person name="Varghese N."/>
            <person name="Submissions S."/>
        </authorList>
    </citation>
    <scope>NUCLEOTIDE SEQUENCE [LARGE SCALE GENOMIC DNA]</scope>
    <source>
        <strain evidence="3">Nm71</strain>
    </source>
</reference>